<dbReference type="InterPro" id="IPR020476">
    <property type="entry name" value="Nudix_hydrolase"/>
</dbReference>
<organism evidence="5 6">
    <name type="scientific">Novosphingobium cyanobacteriorum</name>
    <dbReference type="NCBI Taxonomy" id="3024215"/>
    <lineage>
        <taxon>Bacteria</taxon>
        <taxon>Pseudomonadati</taxon>
        <taxon>Pseudomonadota</taxon>
        <taxon>Alphaproteobacteria</taxon>
        <taxon>Sphingomonadales</taxon>
        <taxon>Sphingomonadaceae</taxon>
        <taxon>Novosphingobium</taxon>
    </lineage>
</organism>
<name>A0ABT6CFK8_9SPHN</name>
<evidence type="ECO:0000313" key="6">
    <source>
        <dbReference type="Proteomes" id="UP001222770"/>
    </source>
</evidence>
<comment type="cofactor">
    <cofactor evidence="1">
        <name>Mg(2+)</name>
        <dbReference type="ChEBI" id="CHEBI:18420"/>
    </cofactor>
</comment>
<dbReference type="PROSITE" id="PS51462">
    <property type="entry name" value="NUDIX"/>
    <property type="match status" value="1"/>
</dbReference>
<feature type="domain" description="Nudix hydrolase" evidence="4">
    <location>
        <begin position="30"/>
        <end position="156"/>
    </location>
</feature>
<keyword evidence="2 3" id="KW-0378">Hydrolase</keyword>
<reference evidence="5 6" key="1">
    <citation type="submission" date="2023-03" db="EMBL/GenBank/DDBJ databases">
        <title>Novosphingobium cyanobacteriorum sp. nov., isolated from a eutrophic reservoir during the Microcystis bloom period.</title>
        <authorList>
            <person name="Kang M."/>
            <person name="Le V."/>
            <person name="Ko S.-R."/>
            <person name="Lee S.-A."/>
            <person name="Ahn C.-Y."/>
        </authorList>
    </citation>
    <scope>NUCLEOTIDE SEQUENCE [LARGE SCALE GENOMIC DNA]</scope>
    <source>
        <strain evidence="5 6">HBC54</strain>
    </source>
</reference>
<dbReference type="Pfam" id="PF00293">
    <property type="entry name" value="NUDIX"/>
    <property type="match status" value="1"/>
</dbReference>
<evidence type="ECO:0000256" key="3">
    <source>
        <dbReference type="RuleBase" id="RU003476"/>
    </source>
</evidence>
<dbReference type="RefSeq" id="WP_277275909.1">
    <property type="nucleotide sequence ID" value="NZ_JAROCY010000004.1"/>
</dbReference>
<keyword evidence="6" id="KW-1185">Reference proteome</keyword>
<dbReference type="Gene3D" id="3.90.79.10">
    <property type="entry name" value="Nucleoside Triphosphate Pyrophosphohydrolase"/>
    <property type="match status" value="1"/>
</dbReference>
<dbReference type="PROSITE" id="PS00893">
    <property type="entry name" value="NUDIX_BOX"/>
    <property type="match status" value="1"/>
</dbReference>
<dbReference type="PRINTS" id="PR00502">
    <property type="entry name" value="NUDIXFAMILY"/>
</dbReference>
<gene>
    <name evidence="5" type="ORF">POM99_05775</name>
</gene>
<proteinExistence type="inferred from homology"/>
<dbReference type="InterPro" id="IPR020084">
    <property type="entry name" value="NUDIX_hydrolase_CS"/>
</dbReference>
<dbReference type="InterPro" id="IPR000086">
    <property type="entry name" value="NUDIX_hydrolase_dom"/>
</dbReference>
<dbReference type="Proteomes" id="UP001222770">
    <property type="component" value="Unassembled WGS sequence"/>
</dbReference>
<dbReference type="PANTHER" id="PTHR43046">
    <property type="entry name" value="GDP-MANNOSE MANNOSYL HYDROLASE"/>
    <property type="match status" value="1"/>
</dbReference>
<evidence type="ECO:0000256" key="2">
    <source>
        <dbReference type="ARBA" id="ARBA00022801"/>
    </source>
</evidence>
<protein>
    <submittedName>
        <fullName evidence="5">NUDIX domain-containing protein</fullName>
    </submittedName>
</protein>
<evidence type="ECO:0000256" key="1">
    <source>
        <dbReference type="ARBA" id="ARBA00001946"/>
    </source>
</evidence>
<evidence type="ECO:0000259" key="4">
    <source>
        <dbReference type="PROSITE" id="PS51462"/>
    </source>
</evidence>
<evidence type="ECO:0000313" key="5">
    <source>
        <dbReference type="EMBL" id="MDF8332705.1"/>
    </source>
</evidence>
<dbReference type="SUPFAM" id="SSF55811">
    <property type="entry name" value="Nudix"/>
    <property type="match status" value="1"/>
</dbReference>
<comment type="caution">
    <text evidence="5">The sequence shown here is derived from an EMBL/GenBank/DDBJ whole genome shotgun (WGS) entry which is preliminary data.</text>
</comment>
<dbReference type="PANTHER" id="PTHR43046:SF16">
    <property type="entry name" value="ADP-RIBOSE PYROPHOSPHATASE YJHB-RELATED"/>
    <property type="match status" value="1"/>
</dbReference>
<accession>A0ABT6CFK8</accession>
<comment type="similarity">
    <text evidence="3">Belongs to the Nudix hydrolase family.</text>
</comment>
<sequence length="161" mass="18284">MFARLPAPLHRLALKLAHAMRLRVWGWLRLEVRGTNALVFDREGRVLLVRHSYHLSTQWMFPGGGLARGEDPMQTATREVREETGCRLQDAVWFDTVLRQFPSGWTNRIELIAGTTDDMPRVDGRELEEAAFFALNALPDGANAATRDSIARWQGWRASKG</sequence>
<dbReference type="InterPro" id="IPR015797">
    <property type="entry name" value="NUDIX_hydrolase-like_dom_sf"/>
</dbReference>
<dbReference type="EMBL" id="JAROCY010000004">
    <property type="protein sequence ID" value="MDF8332705.1"/>
    <property type="molecule type" value="Genomic_DNA"/>
</dbReference>